<sequence>MLRDNRDFSPYSQYPLKTRRKDFTCVQWEIREETDCCVLRYGANKTRVDTVSLNFSYRI</sequence>
<keyword evidence="2" id="KW-1185">Reference proteome</keyword>
<gene>
    <name evidence="1" type="ORF">E2C01_063328</name>
</gene>
<proteinExistence type="predicted"/>
<evidence type="ECO:0000313" key="2">
    <source>
        <dbReference type="Proteomes" id="UP000324222"/>
    </source>
</evidence>
<evidence type="ECO:0000313" key="1">
    <source>
        <dbReference type="EMBL" id="MPC69113.1"/>
    </source>
</evidence>
<dbReference type="Proteomes" id="UP000324222">
    <property type="component" value="Unassembled WGS sequence"/>
</dbReference>
<accession>A0A5B7HG19</accession>
<reference evidence="1 2" key="1">
    <citation type="submission" date="2019-05" db="EMBL/GenBank/DDBJ databases">
        <title>Another draft genome of Portunus trituberculatus and its Hox gene families provides insights of decapod evolution.</title>
        <authorList>
            <person name="Jeong J.-H."/>
            <person name="Song I."/>
            <person name="Kim S."/>
            <person name="Choi T."/>
            <person name="Kim D."/>
            <person name="Ryu S."/>
            <person name="Kim W."/>
        </authorList>
    </citation>
    <scope>NUCLEOTIDE SEQUENCE [LARGE SCALE GENOMIC DNA]</scope>
    <source>
        <tissue evidence="1">Muscle</tissue>
    </source>
</reference>
<dbReference type="EMBL" id="VSRR010028900">
    <property type="protein sequence ID" value="MPC69113.1"/>
    <property type="molecule type" value="Genomic_DNA"/>
</dbReference>
<organism evidence="1 2">
    <name type="scientific">Portunus trituberculatus</name>
    <name type="common">Swimming crab</name>
    <name type="synonym">Neptunus trituberculatus</name>
    <dbReference type="NCBI Taxonomy" id="210409"/>
    <lineage>
        <taxon>Eukaryota</taxon>
        <taxon>Metazoa</taxon>
        <taxon>Ecdysozoa</taxon>
        <taxon>Arthropoda</taxon>
        <taxon>Crustacea</taxon>
        <taxon>Multicrustacea</taxon>
        <taxon>Malacostraca</taxon>
        <taxon>Eumalacostraca</taxon>
        <taxon>Eucarida</taxon>
        <taxon>Decapoda</taxon>
        <taxon>Pleocyemata</taxon>
        <taxon>Brachyura</taxon>
        <taxon>Eubrachyura</taxon>
        <taxon>Portunoidea</taxon>
        <taxon>Portunidae</taxon>
        <taxon>Portuninae</taxon>
        <taxon>Portunus</taxon>
    </lineage>
</organism>
<comment type="caution">
    <text evidence="1">The sequence shown here is derived from an EMBL/GenBank/DDBJ whole genome shotgun (WGS) entry which is preliminary data.</text>
</comment>
<name>A0A5B7HG19_PORTR</name>
<dbReference type="AlphaFoldDB" id="A0A5B7HG19"/>
<protein>
    <submittedName>
        <fullName evidence="1">Uncharacterized protein</fullName>
    </submittedName>
</protein>